<dbReference type="InterPro" id="IPR055262">
    <property type="entry name" value="GGT_CS"/>
</dbReference>
<comment type="subunit">
    <text evidence="9">This enzyme consists of two polypeptide chains, which are synthesized in precursor form from a single polypeptide.</text>
</comment>
<evidence type="ECO:0000256" key="11">
    <source>
        <dbReference type="SAM" id="SignalP"/>
    </source>
</evidence>
<dbReference type="EC" id="3.4.19.13" evidence="9"/>
<comment type="catalytic activity">
    <reaction evidence="8 9">
        <text>an N-terminal (5-L-glutamyl)-[peptide] + an alpha-amino acid = 5-L-glutamyl amino acid + an N-terminal L-alpha-aminoacyl-[peptide]</text>
        <dbReference type="Rhea" id="RHEA:23904"/>
        <dbReference type="Rhea" id="RHEA-COMP:9780"/>
        <dbReference type="Rhea" id="RHEA-COMP:9795"/>
        <dbReference type="ChEBI" id="CHEBI:77644"/>
        <dbReference type="ChEBI" id="CHEBI:78597"/>
        <dbReference type="ChEBI" id="CHEBI:78599"/>
        <dbReference type="ChEBI" id="CHEBI:78608"/>
        <dbReference type="EC" id="2.3.2.2"/>
    </reaction>
</comment>
<dbReference type="PRINTS" id="PR01210">
    <property type="entry name" value="GGTRANSPTASE"/>
</dbReference>
<feature type="chain" id="PRO_5045694167" description="Glutathione hydrolase proenzyme" evidence="11">
    <location>
        <begin position="32"/>
        <end position="588"/>
    </location>
</feature>
<keyword evidence="11" id="KW-0732">Signal</keyword>
<evidence type="ECO:0000256" key="1">
    <source>
        <dbReference type="ARBA" id="ARBA00001049"/>
    </source>
</evidence>
<dbReference type="Gene3D" id="1.10.246.130">
    <property type="match status" value="1"/>
</dbReference>
<evidence type="ECO:0000256" key="4">
    <source>
        <dbReference type="ARBA" id="ARBA00022679"/>
    </source>
</evidence>
<keyword evidence="13" id="KW-1185">Reference proteome</keyword>
<keyword evidence="6 9" id="KW-0865">Zymogen</keyword>
<dbReference type="EC" id="2.3.2.2" evidence="9"/>
<dbReference type="InterPro" id="IPR051792">
    <property type="entry name" value="GGT_bact"/>
</dbReference>
<evidence type="ECO:0000256" key="2">
    <source>
        <dbReference type="ARBA" id="ARBA00001089"/>
    </source>
</evidence>
<comment type="catalytic activity">
    <reaction evidence="2 9">
        <text>glutathione + H2O = L-cysteinylglycine + L-glutamate</text>
        <dbReference type="Rhea" id="RHEA:28807"/>
        <dbReference type="ChEBI" id="CHEBI:15377"/>
        <dbReference type="ChEBI" id="CHEBI:29985"/>
        <dbReference type="ChEBI" id="CHEBI:57925"/>
        <dbReference type="ChEBI" id="CHEBI:61694"/>
        <dbReference type="EC" id="3.4.19.13"/>
    </reaction>
</comment>
<keyword evidence="4 9" id="KW-0808">Transferase</keyword>
<dbReference type="InterPro" id="IPR043138">
    <property type="entry name" value="GGT_lsub"/>
</dbReference>
<evidence type="ECO:0000313" key="12">
    <source>
        <dbReference type="EMBL" id="MFD2205967.1"/>
    </source>
</evidence>
<comment type="catalytic activity">
    <reaction evidence="1 9">
        <text>an S-substituted glutathione + H2O = an S-substituted L-cysteinylglycine + L-glutamate</text>
        <dbReference type="Rhea" id="RHEA:59468"/>
        <dbReference type="ChEBI" id="CHEBI:15377"/>
        <dbReference type="ChEBI" id="CHEBI:29985"/>
        <dbReference type="ChEBI" id="CHEBI:90779"/>
        <dbReference type="ChEBI" id="CHEBI:143103"/>
        <dbReference type="EC" id="3.4.19.13"/>
    </reaction>
</comment>
<keyword evidence="9" id="KW-0317">Glutathione biosynthesis</keyword>
<evidence type="ECO:0000256" key="9">
    <source>
        <dbReference type="RuleBase" id="RU368036"/>
    </source>
</evidence>
<name>A0ABW5BIK7_9PROT</name>
<dbReference type="PANTHER" id="PTHR43199">
    <property type="entry name" value="GLUTATHIONE HYDROLASE"/>
    <property type="match status" value="1"/>
</dbReference>
<proteinExistence type="inferred from homology"/>
<dbReference type="Pfam" id="PF01019">
    <property type="entry name" value="G_glu_transpept"/>
    <property type="match status" value="1"/>
</dbReference>
<dbReference type="GO" id="GO:0103068">
    <property type="term" value="F:leukotriene C4 gamma-glutamyl transferase activity"/>
    <property type="evidence" value="ECO:0007669"/>
    <property type="project" value="UniProtKB-EC"/>
</dbReference>
<evidence type="ECO:0000256" key="10">
    <source>
        <dbReference type="SAM" id="MobiDB-lite"/>
    </source>
</evidence>
<keyword evidence="7 9" id="KW-0012">Acyltransferase</keyword>
<keyword evidence="5 9" id="KW-0378">Hydrolase</keyword>
<dbReference type="InterPro" id="IPR043137">
    <property type="entry name" value="GGT_ssub_C"/>
</dbReference>
<comment type="similarity">
    <text evidence="3 9">Belongs to the gamma-glutamyltransferase family.</text>
</comment>
<feature type="signal peptide" evidence="11">
    <location>
        <begin position="1"/>
        <end position="31"/>
    </location>
</feature>
<dbReference type="PANTHER" id="PTHR43199:SF1">
    <property type="entry name" value="GLUTATHIONE HYDROLASE PROENZYME"/>
    <property type="match status" value="1"/>
</dbReference>
<dbReference type="RefSeq" id="WP_380251092.1">
    <property type="nucleotide sequence ID" value="NZ_JBHUII010000004.1"/>
</dbReference>
<dbReference type="Proteomes" id="UP001597294">
    <property type="component" value="Unassembled WGS sequence"/>
</dbReference>
<gene>
    <name evidence="12" type="primary">ggt</name>
    <name evidence="12" type="ORF">ACFSKO_10105</name>
</gene>
<comment type="PTM">
    <text evidence="9">Cleaved by autocatalysis into a large and a small subunit.</text>
</comment>
<evidence type="ECO:0000256" key="5">
    <source>
        <dbReference type="ARBA" id="ARBA00022801"/>
    </source>
</evidence>
<dbReference type="InterPro" id="IPR029055">
    <property type="entry name" value="Ntn_hydrolases_N"/>
</dbReference>
<dbReference type="EMBL" id="JBHUII010000004">
    <property type="protein sequence ID" value="MFD2205967.1"/>
    <property type="molecule type" value="Genomic_DNA"/>
</dbReference>
<feature type="region of interest" description="Disordered" evidence="10">
    <location>
        <begin position="453"/>
        <end position="474"/>
    </location>
</feature>
<evidence type="ECO:0000256" key="8">
    <source>
        <dbReference type="ARBA" id="ARBA00047417"/>
    </source>
</evidence>
<accession>A0ABW5BIK7</accession>
<dbReference type="NCBIfam" id="TIGR00066">
    <property type="entry name" value="g_glut_trans"/>
    <property type="match status" value="1"/>
</dbReference>
<dbReference type="Gene3D" id="3.60.20.40">
    <property type="match status" value="1"/>
</dbReference>
<comment type="caution">
    <text evidence="12">The sequence shown here is derived from an EMBL/GenBank/DDBJ whole genome shotgun (WGS) entry which is preliminary data.</text>
</comment>
<evidence type="ECO:0000256" key="6">
    <source>
        <dbReference type="ARBA" id="ARBA00023145"/>
    </source>
</evidence>
<protein>
    <recommendedName>
        <fullName evidence="9">Glutathione hydrolase proenzyme</fullName>
        <ecNumber evidence="9">2.3.2.2</ecNumber>
        <ecNumber evidence="9">3.4.19.13</ecNumber>
    </recommendedName>
    <component>
        <recommendedName>
            <fullName evidence="9">Glutathione hydrolase large chain</fullName>
        </recommendedName>
    </component>
    <component>
        <recommendedName>
            <fullName evidence="9">Glutathione hydrolase small chain</fullName>
        </recommendedName>
    </component>
</protein>
<comment type="pathway">
    <text evidence="9">Sulfur metabolism; glutathione metabolism.</text>
</comment>
<dbReference type="InterPro" id="IPR000101">
    <property type="entry name" value="GGT_peptidase"/>
</dbReference>
<sequence length="588" mass="62257">MSILHKKAVLAFASTLLTSTILTGLSGPLSAQEAVQPEATHAVVEKQSVKSEKFMVASANPIATQVGYEVLERGGTAADAAVAVQFMLNLVEPQSSGIGGGAFMVYWDAKSKTLTTFDGREKAPMAATPDYWLGADGQPVGWFDAVVGGKSVGVPGTLKLIETVQQRYGNQDWASLIEPTRALAQGGFQVSPRLASLIEKAQGKRKLETMAGTRDYFFDKNGNPLKAGTLLRNPEFAAALALIQKEGSKVFYEGQIAKDIVAAVKTEENGGVLTMADMKAYTVVERKPACADYRGYEVCGMGPPSSGALTVGQILSILSNYDIPAMGPGAESTHLYLEAAKLAYADRGLYMADSDFVKMPEGLLDANYLKSRAALIDPSKAMAKANAGTPPWKEASIYAPDTQLERPGTSHFSIVDAQGNVVSITTTIETGFGSRVMSNGFLLNNELTDFSRAPEEDGKPIANRVEGGKRPRSSMAPTIVLKDGAPVLAIGSPGGSRIINYVAQSIVAILDFNMDPQVAISQPHIVNRNGATDIEENTDAVAMIPALEALGHETKVSDLNSGLHVIQIKDGALIGGADTRREGTVMGD</sequence>
<dbReference type="SUPFAM" id="SSF56235">
    <property type="entry name" value="N-terminal nucleophile aminohydrolases (Ntn hydrolases)"/>
    <property type="match status" value="1"/>
</dbReference>
<reference evidence="13" key="1">
    <citation type="journal article" date="2019" name="Int. J. Syst. Evol. Microbiol.">
        <title>The Global Catalogue of Microorganisms (GCM) 10K type strain sequencing project: providing services to taxonomists for standard genome sequencing and annotation.</title>
        <authorList>
            <consortium name="The Broad Institute Genomics Platform"/>
            <consortium name="The Broad Institute Genome Sequencing Center for Infectious Disease"/>
            <person name="Wu L."/>
            <person name="Ma J."/>
        </authorList>
    </citation>
    <scope>NUCLEOTIDE SEQUENCE [LARGE SCALE GENOMIC DNA]</scope>
    <source>
        <strain evidence="13">CGMCC 4.7192</strain>
    </source>
</reference>
<organism evidence="12 13">
    <name type="scientific">Kiloniella antarctica</name>
    <dbReference type="NCBI Taxonomy" id="1550907"/>
    <lineage>
        <taxon>Bacteria</taxon>
        <taxon>Pseudomonadati</taxon>
        <taxon>Pseudomonadota</taxon>
        <taxon>Alphaproteobacteria</taxon>
        <taxon>Rhodospirillales</taxon>
        <taxon>Kiloniellaceae</taxon>
        <taxon>Kiloniella</taxon>
    </lineage>
</organism>
<dbReference type="PROSITE" id="PS00462">
    <property type="entry name" value="G_GLU_TRANSPEPTIDASE"/>
    <property type="match status" value="1"/>
</dbReference>
<evidence type="ECO:0000256" key="3">
    <source>
        <dbReference type="ARBA" id="ARBA00009381"/>
    </source>
</evidence>
<evidence type="ECO:0000313" key="13">
    <source>
        <dbReference type="Proteomes" id="UP001597294"/>
    </source>
</evidence>
<evidence type="ECO:0000256" key="7">
    <source>
        <dbReference type="ARBA" id="ARBA00023315"/>
    </source>
</evidence>